<dbReference type="AlphaFoldDB" id="A0A848KYF4"/>
<sequence>MITGGTALVGDDALVSLHTYHGPPRPEARDLIDRARAVDAEMSFLPATPAPAPIATTIEISTTLHRWSAPSAGRARLAGVITLLKGSAAMVFDLVVDPPFRSTGVATAAIERIVATAHPVFADQSIHAICYGSHPAALRLAHRFGARPIASTDHLALHSQPDYRASHLYHSVPQQISVDFPQLDIVAGVGALPPDLTRTPTMVRAALDALFACGARSIVTAVDADGTSAISLLRAAAFAHDRTDVLVAFPISRSAQGLRP</sequence>
<proteinExistence type="predicted"/>
<dbReference type="SUPFAM" id="SSF55729">
    <property type="entry name" value="Acyl-CoA N-acyltransferases (Nat)"/>
    <property type="match status" value="1"/>
</dbReference>
<keyword evidence="2" id="KW-0808">Transferase</keyword>
<dbReference type="RefSeq" id="WP_170196217.1">
    <property type="nucleotide sequence ID" value="NZ_JABBNB010000026.1"/>
</dbReference>
<evidence type="ECO:0000259" key="1">
    <source>
        <dbReference type="Pfam" id="PF00583"/>
    </source>
</evidence>
<feature type="domain" description="N-acetyltransferase" evidence="1">
    <location>
        <begin position="65"/>
        <end position="145"/>
    </location>
</feature>
<dbReference type="Gene3D" id="3.40.630.30">
    <property type="match status" value="1"/>
</dbReference>
<dbReference type="GO" id="GO:0016747">
    <property type="term" value="F:acyltransferase activity, transferring groups other than amino-acyl groups"/>
    <property type="evidence" value="ECO:0007669"/>
    <property type="project" value="InterPro"/>
</dbReference>
<comment type="caution">
    <text evidence="2">The sequence shown here is derived from an EMBL/GenBank/DDBJ whole genome shotgun (WGS) entry which is preliminary data.</text>
</comment>
<dbReference type="Proteomes" id="UP000550729">
    <property type="component" value="Unassembled WGS sequence"/>
</dbReference>
<protein>
    <submittedName>
        <fullName evidence="2">GNAT family N-acetyltransferase</fullName>
    </submittedName>
</protein>
<accession>A0A848KYF4</accession>
<name>A0A848KYF4_9ACTN</name>
<dbReference type="Pfam" id="PF00583">
    <property type="entry name" value="Acetyltransf_1"/>
    <property type="match status" value="1"/>
</dbReference>
<keyword evidence="3" id="KW-1185">Reference proteome</keyword>
<dbReference type="InterPro" id="IPR000182">
    <property type="entry name" value="GNAT_dom"/>
</dbReference>
<gene>
    <name evidence="2" type="ORF">HH308_21060</name>
</gene>
<dbReference type="EMBL" id="JABBNB010000026">
    <property type="protein sequence ID" value="NMO03710.1"/>
    <property type="molecule type" value="Genomic_DNA"/>
</dbReference>
<reference evidence="2 3" key="1">
    <citation type="submission" date="2020-04" db="EMBL/GenBank/DDBJ databases">
        <title>Gordonia sp. nov. TBRC 11910.</title>
        <authorList>
            <person name="Suriyachadkun C."/>
        </authorList>
    </citation>
    <scope>NUCLEOTIDE SEQUENCE [LARGE SCALE GENOMIC DNA]</scope>
    <source>
        <strain evidence="2 3">TBRC 11910</strain>
    </source>
</reference>
<evidence type="ECO:0000313" key="3">
    <source>
        <dbReference type="Proteomes" id="UP000550729"/>
    </source>
</evidence>
<dbReference type="InterPro" id="IPR016181">
    <property type="entry name" value="Acyl_CoA_acyltransferase"/>
</dbReference>
<organism evidence="2 3">
    <name type="scientific">Gordonia asplenii</name>
    <dbReference type="NCBI Taxonomy" id="2725283"/>
    <lineage>
        <taxon>Bacteria</taxon>
        <taxon>Bacillati</taxon>
        <taxon>Actinomycetota</taxon>
        <taxon>Actinomycetes</taxon>
        <taxon>Mycobacteriales</taxon>
        <taxon>Gordoniaceae</taxon>
        <taxon>Gordonia</taxon>
    </lineage>
</organism>
<evidence type="ECO:0000313" key="2">
    <source>
        <dbReference type="EMBL" id="NMO03710.1"/>
    </source>
</evidence>